<dbReference type="AlphaFoldDB" id="A0A9W6VTV5"/>
<dbReference type="RefSeq" id="WP_285628453.1">
    <property type="nucleotide sequence ID" value="NZ_BSTJ01000008.1"/>
</dbReference>
<evidence type="ECO:0000313" key="2">
    <source>
        <dbReference type="EMBL" id="GLY78051.1"/>
    </source>
</evidence>
<dbReference type="EMBL" id="BSTJ01000008">
    <property type="protein sequence ID" value="GLY78051.1"/>
    <property type="molecule type" value="Genomic_DNA"/>
</dbReference>
<name>A0A9W6VTV5_9ACTN</name>
<evidence type="ECO:0000313" key="3">
    <source>
        <dbReference type="Proteomes" id="UP001165135"/>
    </source>
</evidence>
<feature type="chain" id="PRO_5040996098" evidence="1">
    <location>
        <begin position="29"/>
        <end position="366"/>
    </location>
</feature>
<protein>
    <submittedName>
        <fullName evidence="2">Uncharacterized protein</fullName>
    </submittedName>
</protein>
<proteinExistence type="predicted"/>
<reference evidence="2" key="1">
    <citation type="submission" date="2023-03" db="EMBL/GenBank/DDBJ databases">
        <title>Actinoallomurus iriomotensis NBRC 103681.</title>
        <authorList>
            <person name="Ichikawa N."/>
            <person name="Sato H."/>
            <person name="Tonouchi N."/>
        </authorList>
    </citation>
    <scope>NUCLEOTIDE SEQUENCE</scope>
    <source>
        <strain evidence="2">NBRC 103681</strain>
    </source>
</reference>
<accession>A0A9W6VTV5</accession>
<feature type="signal peptide" evidence="1">
    <location>
        <begin position="1"/>
        <end position="28"/>
    </location>
</feature>
<gene>
    <name evidence="2" type="ORF">Airi01_063180</name>
</gene>
<comment type="caution">
    <text evidence="2">The sequence shown here is derived from an EMBL/GenBank/DDBJ whole genome shotgun (WGS) entry which is preliminary data.</text>
</comment>
<dbReference type="Proteomes" id="UP001165135">
    <property type="component" value="Unassembled WGS sequence"/>
</dbReference>
<evidence type="ECO:0000256" key="1">
    <source>
        <dbReference type="SAM" id="SignalP"/>
    </source>
</evidence>
<keyword evidence="1" id="KW-0732">Signal</keyword>
<sequence length="366" mass="38027">MSISSKRAAVIGALALLGLGAVTGPARATEETGWRIAAVSPTYSGDEFRDVAATGPDDAWAVGEGPCCGTDERQVSHWDGASWQPVALPAVPQNVRYPSLTTVGASSANDVWVFGEGMDGPAFAHHWDGTAWRTTVFGEDNGIKDSAVIGPADVWVAGTSTAYQPLVEHYDGVQWTNTPLPVTLWDVNAISASAADDVWLMGSDGSGPVMLHWTGSEWHTVALPPPPLDAGVRVAARDVLAVGPQDAWATGALTHQGVLAGPVLWHWNGQGWSLVELDAPDDSLNTLASDGAGGVWVVSSGLRPGADLLHYSGGALTRELAPAESGATPDVRELTLIPGTRSLWGAGALVNDGDAAAVVYRYDPAS</sequence>
<organism evidence="2 3">
    <name type="scientific">Actinoallomurus iriomotensis</name>
    <dbReference type="NCBI Taxonomy" id="478107"/>
    <lineage>
        <taxon>Bacteria</taxon>
        <taxon>Bacillati</taxon>
        <taxon>Actinomycetota</taxon>
        <taxon>Actinomycetes</taxon>
        <taxon>Streptosporangiales</taxon>
        <taxon>Thermomonosporaceae</taxon>
        <taxon>Actinoallomurus</taxon>
    </lineage>
</organism>